<comment type="caution">
    <text evidence="1">The sequence shown here is derived from an EMBL/GenBank/DDBJ whole genome shotgun (WGS) entry which is preliminary data.</text>
</comment>
<dbReference type="Proteomes" id="UP000467841">
    <property type="component" value="Unassembled WGS sequence"/>
</dbReference>
<gene>
    <name evidence="1" type="ORF">MERR_LOCUS689</name>
</gene>
<keyword evidence="2" id="KW-1185">Reference proteome</keyword>
<organism evidence="1 2">
    <name type="scientific">Microthlaspi erraticum</name>
    <dbReference type="NCBI Taxonomy" id="1685480"/>
    <lineage>
        <taxon>Eukaryota</taxon>
        <taxon>Viridiplantae</taxon>
        <taxon>Streptophyta</taxon>
        <taxon>Embryophyta</taxon>
        <taxon>Tracheophyta</taxon>
        <taxon>Spermatophyta</taxon>
        <taxon>Magnoliopsida</taxon>
        <taxon>eudicotyledons</taxon>
        <taxon>Gunneridae</taxon>
        <taxon>Pentapetalae</taxon>
        <taxon>rosids</taxon>
        <taxon>malvids</taxon>
        <taxon>Brassicales</taxon>
        <taxon>Brassicaceae</taxon>
        <taxon>Coluteocarpeae</taxon>
        <taxon>Microthlaspi</taxon>
    </lineage>
</organism>
<protein>
    <submittedName>
        <fullName evidence="1">Uncharacterized protein</fullName>
    </submittedName>
</protein>
<accession>A0A6D2HJA9</accession>
<sequence>MAPTRAEIRFVLGGNAVVKIEFDQYTMSSPVQDECSKKRLVSTASMLSQGRKQSWKRHVQVWCPALTLWR</sequence>
<evidence type="ECO:0000313" key="2">
    <source>
        <dbReference type="Proteomes" id="UP000467841"/>
    </source>
</evidence>
<reference evidence="1" key="1">
    <citation type="submission" date="2020-01" db="EMBL/GenBank/DDBJ databases">
        <authorList>
            <person name="Mishra B."/>
        </authorList>
    </citation>
    <scope>NUCLEOTIDE SEQUENCE [LARGE SCALE GENOMIC DNA]</scope>
</reference>
<proteinExistence type="predicted"/>
<name>A0A6D2HJA9_9BRAS</name>
<dbReference type="EMBL" id="CACVBM020000044">
    <property type="protein sequence ID" value="CAA7013455.1"/>
    <property type="molecule type" value="Genomic_DNA"/>
</dbReference>
<evidence type="ECO:0000313" key="1">
    <source>
        <dbReference type="EMBL" id="CAA7013455.1"/>
    </source>
</evidence>
<dbReference type="AlphaFoldDB" id="A0A6D2HJA9"/>